<dbReference type="Gene3D" id="3.40.50.2300">
    <property type="match status" value="1"/>
</dbReference>
<dbReference type="Proteomes" id="UP000032946">
    <property type="component" value="Chromosome"/>
</dbReference>
<proteinExistence type="predicted"/>
<dbReference type="PANTHER" id="PTHR44591:SF23">
    <property type="entry name" value="CHEY SUBFAMILY"/>
    <property type="match status" value="1"/>
</dbReference>
<sequence length="153" mass="17039">MLSHYNSANEGENMKTVLVVEDNPINWQIFKRIITRKGGMLACHTEDVETVINMATSKQADLILMDIYLNNSYYEGQPIDGIKITQMLKANPETANLPVILVTAQGDESDREYFLAQSGADGYIPKPIIDHQAFIDQIKAKIAGDVLAENDPK</sequence>
<evidence type="ECO:0000259" key="3">
    <source>
        <dbReference type="PROSITE" id="PS50110"/>
    </source>
</evidence>
<dbReference type="InterPro" id="IPR050595">
    <property type="entry name" value="Bact_response_regulator"/>
</dbReference>
<organism evidence="4 5">
    <name type="scientific">Limnospira indica PCC 8005</name>
    <dbReference type="NCBI Taxonomy" id="376219"/>
    <lineage>
        <taxon>Bacteria</taxon>
        <taxon>Bacillati</taxon>
        <taxon>Cyanobacteriota</taxon>
        <taxon>Cyanophyceae</taxon>
        <taxon>Oscillatoriophycideae</taxon>
        <taxon>Oscillatoriales</taxon>
        <taxon>Sirenicapillariaceae</taxon>
        <taxon>Limnospira</taxon>
    </lineage>
</organism>
<protein>
    <submittedName>
        <fullName evidence="4">Two-components system, regulatory protein</fullName>
    </submittedName>
</protein>
<dbReference type="InterPro" id="IPR011006">
    <property type="entry name" value="CheY-like_superfamily"/>
</dbReference>
<accession>A0A9P1NYF6</accession>
<dbReference type="GO" id="GO:0000160">
    <property type="term" value="P:phosphorelay signal transduction system"/>
    <property type="evidence" value="ECO:0007669"/>
    <property type="project" value="InterPro"/>
</dbReference>
<evidence type="ECO:0000313" key="4">
    <source>
        <dbReference type="EMBL" id="CDM94762.1"/>
    </source>
</evidence>
<name>A0A9P1NYF6_9CYAN</name>
<dbReference type="InterPro" id="IPR001789">
    <property type="entry name" value="Sig_transdc_resp-reg_receiver"/>
</dbReference>
<evidence type="ECO:0000256" key="2">
    <source>
        <dbReference type="PROSITE-ProRule" id="PRU00169"/>
    </source>
</evidence>
<dbReference type="SMART" id="SM00448">
    <property type="entry name" value="REC"/>
    <property type="match status" value="1"/>
</dbReference>
<reference evidence="4 5" key="1">
    <citation type="submission" date="2014-02" db="EMBL/GenBank/DDBJ databases">
        <authorList>
            <person name="Genoscope - CEA"/>
        </authorList>
    </citation>
    <scope>NUCLEOTIDE SEQUENCE [LARGE SCALE GENOMIC DNA]</scope>
    <source>
        <strain evidence="4 5">PCC 8005</strain>
    </source>
</reference>
<dbReference type="AlphaFoldDB" id="A0A9P1NYF6"/>
<feature type="modified residue" description="4-aspartylphosphate" evidence="2">
    <location>
        <position position="66"/>
    </location>
</feature>
<dbReference type="Pfam" id="PF00072">
    <property type="entry name" value="Response_reg"/>
    <property type="match status" value="1"/>
</dbReference>
<keyword evidence="1 2" id="KW-0597">Phosphoprotein</keyword>
<evidence type="ECO:0000313" key="5">
    <source>
        <dbReference type="Proteomes" id="UP000032946"/>
    </source>
</evidence>
<dbReference type="PROSITE" id="PS50110">
    <property type="entry name" value="RESPONSE_REGULATORY"/>
    <property type="match status" value="1"/>
</dbReference>
<gene>
    <name evidence="4" type="primary">devR</name>
    <name evidence="4" type="ORF">ARTHRO_30026</name>
</gene>
<keyword evidence="5" id="KW-1185">Reference proteome</keyword>
<evidence type="ECO:0000256" key="1">
    <source>
        <dbReference type="ARBA" id="ARBA00022553"/>
    </source>
</evidence>
<feature type="domain" description="Response regulatory" evidence="3">
    <location>
        <begin position="16"/>
        <end position="141"/>
    </location>
</feature>
<dbReference type="SUPFAM" id="SSF52172">
    <property type="entry name" value="CheY-like"/>
    <property type="match status" value="1"/>
</dbReference>
<dbReference type="PANTHER" id="PTHR44591">
    <property type="entry name" value="STRESS RESPONSE REGULATOR PROTEIN 1"/>
    <property type="match status" value="1"/>
</dbReference>
<dbReference type="EMBL" id="FO818640">
    <property type="protein sequence ID" value="CDM94762.1"/>
    <property type="molecule type" value="Genomic_DNA"/>
</dbReference>